<proteinExistence type="predicted"/>
<dbReference type="InterPro" id="IPR036397">
    <property type="entry name" value="RNaseH_sf"/>
</dbReference>
<comment type="caution">
    <text evidence="1">The sequence shown here is derived from an EMBL/GenBank/DDBJ whole genome shotgun (WGS) entry which is preliminary data.</text>
</comment>
<evidence type="ECO:0000313" key="2">
    <source>
        <dbReference type="Proteomes" id="UP000652761"/>
    </source>
</evidence>
<gene>
    <name evidence="1" type="ORF">Taro_045516</name>
</gene>
<dbReference type="EMBL" id="NMUH01005371">
    <property type="protein sequence ID" value="MQM12598.1"/>
    <property type="molecule type" value="Genomic_DNA"/>
</dbReference>
<dbReference type="Proteomes" id="UP000652761">
    <property type="component" value="Unassembled WGS sequence"/>
</dbReference>
<dbReference type="OrthoDB" id="1431478at2759"/>
<dbReference type="AlphaFoldDB" id="A0A843X0E3"/>
<accession>A0A843X0E3</accession>
<evidence type="ECO:0000313" key="1">
    <source>
        <dbReference type="EMBL" id="MQM12598.1"/>
    </source>
</evidence>
<sequence>SLLEIVNSKVEFMPIRGLWSSPGKIPNALSAQRFRMESDDLLILRKSLSKYQTRDPKLKPFQDLAGRVIREFRKLTLVHTPRAQNILANSLASLASSIPIPLGRSFEAVSVQRLKVPSHADLWFSQLKSPSFRVHALSKEPESILMMAILGTLTLKTISKMDPSQIMPPLLKDGPFAVSPSVTRL</sequence>
<name>A0A843X0E3_COLES</name>
<organism evidence="1 2">
    <name type="scientific">Colocasia esculenta</name>
    <name type="common">Wild taro</name>
    <name type="synonym">Arum esculentum</name>
    <dbReference type="NCBI Taxonomy" id="4460"/>
    <lineage>
        <taxon>Eukaryota</taxon>
        <taxon>Viridiplantae</taxon>
        <taxon>Streptophyta</taxon>
        <taxon>Embryophyta</taxon>
        <taxon>Tracheophyta</taxon>
        <taxon>Spermatophyta</taxon>
        <taxon>Magnoliopsida</taxon>
        <taxon>Liliopsida</taxon>
        <taxon>Araceae</taxon>
        <taxon>Aroideae</taxon>
        <taxon>Colocasieae</taxon>
        <taxon>Colocasia</taxon>
    </lineage>
</organism>
<dbReference type="GO" id="GO:0003676">
    <property type="term" value="F:nucleic acid binding"/>
    <property type="evidence" value="ECO:0007669"/>
    <property type="project" value="InterPro"/>
</dbReference>
<protein>
    <recommendedName>
        <fullName evidence="3">RNase H type-1 domain-containing protein</fullName>
    </recommendedName>
</protein>
<evidence type="ECO:0008006" key="3">
    <source>
        <dbReference type="Google" id="ProtNLM"/>
    </source>
</evidence>
<keyword evidence="2" id="KW-1185">Reference proteome</keyword>
<reference evidence="1" key="1">
    <citation type="submission" date="2017-07" db="EMBL/GenBank/DDBJ databases">
        <title>Taro Niue Genome Assembly and Annotation.</title>
        <authorList>
            <person name="Atibalentja N."/>
            <person name="Keating K."/>
            <person name="Fields C.J."/>
        </authorList>
    </citation>
    <scope>NUCLEOTIDE SEQUENCE</scope>
    <source>
        <strain evidence="1">Niue_2</strain>
        <tissue evidence="1">Leaf</tissue>
    </source>
</reference>
<dbReference type="Gene3D" id="3.30.420.10">
    <property type="entry name" value="Ribonuclease H-like superfamily/Ribonuclease H"/>
    <property type="match status" value="1"/>
</dbReference>
<feature type="non-terminal residue" evidence="1">
    <location>
        <position position="1"/>
    </location>
</feature>